<proteinExistence type="predicted"/>
<dbReference type="SUPFAM" id="SSF53067">
    <property type="entry name" value="Actin-like ATPase domain"/>
    <property type="match status" value="1"/>
</dbReference>
<feature type="domain" description="Hydantoinase A/oxoprolinase" evidence="1">
    <location>
        <begin position="207"/>
        <end position="391"/>
    </location>
</feature>
<dbReference type="GO" id="GO:0017168">
    <property type="term" value="F:5-oxoprolinase (ATP-hydrolyzing) activity"/>
    <property type="evidence" value="ECO:0007669"/>
    <property type="project" value="TreeGrafter"/>
</dbReference>
<reference evidence="3" key="1">
    <citation type="submission" date="2018-05" db="EMBL/GenBank/DDBJ databases">
        <authorList>
            <person name="Lanie J.A."/>
            <person name="Ng W.-L."/>
            <person name="Kazmierczak K.M."/>
            <person name="Andrzejewski T.M."/>
            <person name="Davidsen T.M."/>
            <person name="Wayne K.J."/>
            <person name="Tettelin H."/>
            <person name="Glass J.I."/>
            <person name="Rusch D."/>
            <person name="Podicherti R."/>
            <person name="Tsui H.-C.T."/>
            <person name="Winkler M.E."/>
        </authorList>
    </citation>
    <scope>NUCLEOTIDE SEQUENCE</scope>
</reference>
<dbReference type="InterPro" id="IPR008040">
    <property type="entry name" value="Hydant_A_N"/>
</dbReference>
<dbReference type="PANTHER" id="PTHR11365:SF23">
    <property type="entry name" value="HYPOTHETICAL 5-OXOPROLINASE (EUROFUNG)-RELATED"/>
    <property type="match status" value="1"/>
</dbReference>
<sequence length="391" mass="42489">MTNGHKKDCKLGVDIGGTFTDVAVKIKDSLYTSKKLTVPNAPEESVLAGISEVLVQADISPSDVSLIIHGTTLATNAIIERKGAKTAFITTEGFRDVIEMRTESRFDQYDLNLNLPDPLVPRDSRFTIKERMSANGEQLIKLDENSLLHLTSVLADEKFESIAIGLLHSYTNPCHELRVRDILQNSLPHIPTSISSEVSPEIREYERFTTTCVNAYIQPLISPYLKNMQSRLNDMGINCPLFLMLSNGGLSDLETAIKYPIRIVESGPAGGAVLASKIAREYHLEKIVSFDMGGTTAKICLLDDAEPSTAREFEVAREYRFKPGSGIPLRIPVIEMVEVGAGGGSICGVDDLSMIFVGPKSAGSIPGPSCYGKGGKMPTVTDANLILGRLD</sequence>
<dbReference type="Pfam" id="PF05378">
    <property type="entry name" value="Hydant_A_N"/>
    <property type="match status" value="1"/>
</dbReference>
<dbReference type="InterPro" id="IPR045079">
    <property type="entry name" value="Oxoprolinase-like"/>
</dbReference>
<dbReference type="Pfam" id="PF01968">
    <property type="entry name" value="Hydantoinase_A"/>
    <property type="match status" value="1"/>
</dbReference>
<protein>
    <recommendedName>
        <fullName evidence="4">Hydantoinase A/oxoprolinase domain-containing protein</fullName>
    </recommendedName>
</protein>
<organism evidence="3">
    <name type="scientific">marine metagenome</name>
    <dbReference type="NCBI Taxonomy" id="408172"/>
    <lineage>
        <taxon>unclassified sequences</taxon>
        <taxon>metagenomes</taxon>
        <taxon>ecological metagenomes</taxon>
    </lineage>
</organism>
<gene>
    <name evidence="3" type="ORF">METZ01_LOCUS228122</name>
</gene>
<name>A0A382GJF2_9ZZZZ</name>
<evidence type="ECO:0000259" key="2">
    <source>
        <dbReference type="Pfam" id="PF05378"/>
    </source>
</evidence>
<dbReference type="InterPro" id="IPR043129">
    <property type="entry name" value="ATPase_NBD"/>
</dbReference>
<accession>A0A382GJF2</accession>
<evidence type="ECO:0008006" key="4">
    <source>
        <dbReference type="Google" id="ProtNLM"/>
    </source>
</evidence>
<dbReference type="PANTHER" id="PTHR11365">
    <property type="entry name" value="5-OXOPROLINASE RELATED"/>
    <property type="match status" value="1"/>
</dbReference>
<dbReference type="EMBL" id="UINC01055879">
    <property type="protein sequence ID" value="SVB75268.1"/>
    <property type="molecule type" value="Genomic_DNA"/>
</dbReference>
<feature type="domain" description="Hydantoinase/oxoprolinase N-terminal" evidence="2">
    <location>
        <begin position="11"/>
        <end position="185"/>
    </location>
</feature>
<dbReference type="GO" id="GO:0005829">
    <property type="term" value="C:cytosol"/>
    <property type="evidence" value="ECO:0007669"/>
    <property type="project" value="TreeGrafter"/>
</dbReference>
<feature type="non-terminal residue" evidence="3">
    <location>
        <position position="391"/>
    </location>
</feature>
<evidence type="ECO:0000259" key="1">
    <source>
        <dbReference type="Pfam" id="PF01968"/>
    </source>
</evidence>
<dbReference type="GO" id="GO:0006749">
    <property type="term" value="P:glutathione metabolic process"/>
    <property type="evidence" value="ECO:0007669"/>
    <property type="project" value="TreeGrafter"/>
</dbReference>
<evidence type="ECO:0000313" key="3">
    <source>
        <dbReference type="EMBL" id="SVB75268.1"/>
    </source>
</evidence>
<dbReference type="AlphaFoldDB" id="A0A382GJF2"/>
<dbReference type="InterPro" id="IPR002821">
    <property type="entry name" value="Hydantoinase_A"/>
</dbReference>